<dbReference type="Gene3D" id="1.10.1400.10">
    <property type="match status" value="1"/>
</dbReference>
<name>A0ABS8G684_9ALTE</name>
<dbReference type="PANTHER" id="PTHR34218:SF4">
    <property type="entry name" value="ACYL-HOMOSERINE LACTONE ACYLASE QUIP"/>
    <property type="match status" value="1"/>
</dbReference>
<keyword evidence="6" id="KW-1185">Reference proteome</keyword>
<dbReference type="Pfam" id="PF01804">
    <property type="entry name" value="Penicil_amidase"/>
    <property type="match status" value="1"/>
</dbReference>
<evidence type="ECO:0000313" key="6">
    <source>
        <dbReference type="Proteomes" id="UP001520878"/>
    </source>
</evidence>
<dbReference type="Gene3D" id="2.30.120.10">
    <property type="match status" value="1"/>
</dbReference>
<dbReference type="Proteomes" id="UP001520878">
    <property type="component" value="Unassembled WGS sequence"/>
</dbReference>
<dbReference type="InterPro" id="IPR023343">
    <property type="entry name" value="Penicillin_amidase_dom1"/>
</dbReference>
<keyword evidence="3" id="KW-0865">Zymogen</keyword>
<dbReference type="EMBL" id="JAJEWP010000001">
    <property type="protein sequence ID" value="MCC2616045.1"/>
    <property type="molecule type" value="Genomic_DNA"/>
</dbReference>
<evidence type="ECO:0000256" key="1">
    <source>
        <dbReference type="ARBA" id="ARBA00006586"/>
    </source>
</evidence>
<evidence type="ECO:0000256" key="3">
    <source>
        <dbReference type="ARBA" id="ARBA00023145"/>
    </source>
</evidence>
<gene>
    <name evidence="5" type="ORF">LJ739_07315</name>
</gene>
<accession>A0ABS8G684</accession>
<organism evidence="5 6">
    <name type="scientific">Fluctibacter halophilus</name>
    <dbReference type="NCBI Taxonomy" id="226011"/>
    <lineage>
        <taxon>Bacteria</taxon>
        <taxon>Pseudomonadati</taxon>
        <taxon>Pseudomonadota</taxon>
        <taxon>Gammaproteobacteria</taxon>
        <taxon>Alteromonadales</taxon>
        <taxon>Alteromonadaceae</taxon>
        <taxon>Fluctibacter</taxon>
    </lineage>
</organism>
<dbReference type="InterPro" id="IPR043146">
    <property type="entry name" value="Penicillin_amidase_N_B-knob"/>
</dbReference>
<proteinExistence type="inferred from homology"/>
<dbReference type="PIRSF" id="PIRSF001227">
    <property type="entry name" value="Pen_acylase"/>
    <property type="match status" value="1"/>
</dbReference>
<comment type="similarity">
    <text evidence="1">Belongs to the peptidase S45 family.</text>
</comment>
<keyword evidence="2" id="KW-0378">Hydrolase</keyword>
<evidence type="ECO:0000256" key="2">
    <source>
        <dbReference type="ARBA" id="ARBA00022801"/>
    </source>
</evidence>
<comment type="subunit">
    <text evidence="4">Heterodimer of an alpha subunit and a beta subunit processed from the same precursor.</text>
</comment>
<dbReference type="SUPFAM" id="SSF56235">
    <property type="entry name" value="N-terminal nucleophile aminohydrolases (Ntn hydrolases)"/>
    <property type="match status" value="1"/>
</dbReference>
<evidence type="ECO:0000256" key="4">
    <source>
        <dbReference type="ARBA" id="ARBA00038735"/>
    </source>
</evidence>
<evidence type="ECO:0000313" key="5">
    <source>
        <dbReference type="EMBL" id="MCC2616045.1"/>
    </source>
</evidence>
<sequence length="762" mass="84416">MKWPLRIILTVLLLSVVLSGAAWLTLYGSLPQLDGQVHSGAIQAPVSLSRDVLGQAVIKAESRTDAAYALGFAHAQDRLFQMDLQRRSAAGRLSEWVGDAALAMDKRARFHQFEQRAMATVKGLPDWQQQLLVQYAQGVNDAIAAMTTKPFEYWLLGAQVPHWQPLDSVLVAYSMYMDLQHNQVLRDLALTRVARHFGPQMVDFLLQPSPYQAALDGSEQAQSVDIPSLPPGAQMTAMVLSEPPDIGSNNWAVTGARTNSDSAMLANDMHLGLRVPLIWYRTQLNYRQQEQPVSLTGVSLPGMPGIVVGTNGYIAWGFTNSNLDNTDWVLLDEDTQTTVVEEEIISTEGSHRFAIELSDAGPVKSVQGSRYALRWTAHMPYAVDLDIVQLDTLQRVEDAIPVVQQMGIPVQNALLVDASGNAAWTPGGAVTARPLPSDQAIDSDQLSPLWVHQETDLPVVLNPEHGRLWTANARVISTADLARFGDGGYAVGARASQIRDRLFEAEQFDEQRFYAIQLDNEARFMRYWHSVLLDVLEQSPDKHDVARQQVMDWQGCACADSVGYTLVRRFRANVIAALMSPLASTVNAEGVSFRPLMRHVEPAVRQLLQQRPEDWLRLPQTDWQGFLLAKFEQAMNELQAQHGNDPTLNNLRWGTVNALAITHPFAAQIPWLGEHLNMPVVDSFGDSFVPAVQAPTFGASQRLFVRPGDLDKAILVLPGGQSGHPLSDFYRAGFDDFARHQSTPLLPQDIQHTLRLIPQPAN</sequence>
<comment type="caution">
    <text evidence="5">The sequence shown here is derived from an EMBL/GenBank/DDBJ whole genome shotgun (WGS) entry which is preliminary data.</text>
</comment>
<dbReference type="Gene3D" id="1.10.439.10">
    <property type="entry name" value="Penicillin Amidohydrolase, domain 1"/>
    <property type="match status" value="1"/>
</dbReference>
<dbReference type="Gene3D" id="3.60.20.10">
    <property type="entry name" value="Glutamine Phosphoribosylpyrophosphate, subunit 1, domain 1"/>
    <property type="match status" value="1"/>
</dbReference>
<dbReference type="InterPro" id="IPR043147">
    <property type="entry name" value="Penicillin_amidase_A-knob"/>
</dbReference>
<dbReference type="InterPro" id="IPR014395">
    <property type="entry name" value="Pen/GL7ACA/AHL_acylase"/>
</dbReference>
<dbReference type="PANTHER" id="PTHR34218">
    <property type="entry name" value="PEPTIDASE S45 PENICILLIN AMIDASE"/>
    <property type="match status" value="1"/>
</dbReference>
<protein>
    <submittedName>
        <fullName evidence="5">Penicillin acylase family protein</fullName>
    </submittedName>
</protein>
<dbReference type="RefSeq" id="WP_229158633.1">
    <property type="nucleotide sequence ID" value="NZ_JAJEWP010000001.1"/>
</dbReference>
<dbReference type="InterPro" id="IPR029055">
    <property type="entry name" value="Ntn_hydrolases_N"/>
</dbReference>
<reference evidence="5 6" key="1">
    <citation type="submission" date="2021-10" db="EMBL/GenBank/DDBJ databases">
        <title>Draft genome of Aestuariibacter halophilus JC2043.</title>
        <authorList>
            <person name="Emsley S.A."/>
            <person name="Pfannmuller K.M."/>
            <person name="Ushijima B."/>
            <person name="Saw J.H."/>
            <person name="Videau P."/>
        </authorList>
    </citation>
    <scope>NUCLEOTIDE SEQUENCE [LARGE SCALE GENOMIC DNA]</scope>
    <source>
        <strain evidence="5 6">JC2043</strain>
    </source>
</reference>
<dbReference type="InterPro" id="IPR002692">
    <property type="entry name" value="S45"/>
</dbReference>